<dbReference type="EMBL" id="UYRT01087821">
    <property type="protein sequence ID" value="VDN33042.1"/>
    <property type="molecule type" value="Genomic_DNA"/>
</dbReference>
<protein>
    <submittedName>
        <fullName evidence="4">UNC80_C domain-containing protein</fullName>
    </submittedName>
</protein>
<dbReference type="GO" id="GO:0034703">
    <property type="term" value="C:cation channel complex"/>
    <property type="evidence" value="ECO:0007669"/>
    <property type="project" value="TreeGrafter"/>
</dbReference>
<dbReference type="OrthoDB" id="5858345at2759"/>
<reference evidence="2 3" key="2">
    <citation type="submission" date="2018-11" db="EMBL/GenBank/DDBJ databases">
        <authorList>
            <consortium name="Pathogen Informatics"/>
        </authorList>
    </citation>
    <scope>NUCLEOTIDE SEQUENCE [LARGE SCALE GENOMIC DNA]</scope>
</reference>
<evidence type="ECO:0000313" key="3">
    <source>
        <dbReference type="Proteomes" id="UP000271098"/>
    </source>
</evidence>
<dbReference type="AlphaFoldDB" id="A0A183EDK9"/>
<dbReference type="Pfam" id="PF20262">
    <property type="entry name" value="UNC80_C"/>
    <property type="match status" value="1"/>
</dbReference>
<keyword evidence="3" id="KW-1185">Reference proteome</keyword>
<organism evidence="4">
    <name type="scientific">Gongylonema pulchrum</name>
    <dbReference type="NCBI Taxonomy" id="637853"/>
    <lineage>
        <taxon>Eukaryota</taxon>
        <taxon>Metazoa</taxon>
        <taxon>Ecdysozoa</taxon>
        <taxon>Nematoda</taxon>
        <taxon>Chromadorea</taxon>
        <taxon>Rhabditida</taxon>
        <taxon>Spirurina</taxon>
        <taxon>Spiruromorpha</taxon>
        <taxon>Spiruroidea</taxon>
        <taxon>Gongylonematidae</taxon>
        <taxon>Gongylonema</taxon>
    </lineage>
</organism>
<dbReference type="PANTHER" id="PTHR31781:SF1">
    <property type="entry name" value="PROTEIN UNC-80 HOMOLOG"/>
    <property type="match status" value="1"/>
</dbReference>
<name>A0A183EDK9_9BILA</name>
<dbReference type="InterPro" id="IPR046460">
    <property type="entry name" value="UNC80_C"/>
</dbReference>
<evidence type="ECO:0000313" key="2">
    <source>
        <dbReference type="EMBL" id="VDN33042.1"/>
    </source>
</evidence>
<evidence type="ECO:0000313" key="4">
    <source>
        <dbReference type="WBParaSite" id="GPUH_0001907501-mRNA-1"/>
    </source>
</evidence>
<dbReference type="WBParaSite" id="GPUH_0001907501-mRNA-1">
    <property type="protein sequence ID" value="GPUH_0001907501-mRNA-1"/>
    <property type="gene ID" value="GPUH_0001907501"/>
</dbReference>
<proteinExistence type="predicted"/>
<dbReference type="PANTHER" id="PTHR31781">
    <property type="entry name" value="UNC80"/>
    <property type="match status" value="1"/>
</dbReference>
<dbReference type="GO" id="GO:0030424">
    <property type="term" value="C:axon"/>
    <property type="evidence" value="ECO:0007669"/>
    <property type="project" value="TreeGrafter"/>
</dbReference>
<accession>A0A183EDK9</accession>
<dbReference type="GO" id="GO:0055080">
    <property type="term" value="P:monoatomic cation homeostasis"/>
    <property type="evidence" value="ECO:0007669"/>
    <property type="project" value="TreeGrafter"/>
</dbReference>
<reference evidence="4" key="1">
    <citation type="submission" date="2016-06" db="UniProtKB">
        <authorList>
            <consortium name="WormBaseParasite"/>
        </authorList>
    </citation>
    <scope>IDENTIFICATION</scope>
</reference>
<gene>
    <name evidence="2" type="ORF">GPUH_LOCUS19051</name>
</gene>
<dbReference type="Proteomes" id="UP000271098">
    <property type="component" value="Unassembled WGS sequence"/>
</dbReference>
<dbReference type="GO" id="GO:0005261">
    <property type="term" value="F:monoatomic cation channel activity"/>
    <property type="evidence" value="ECO:0007669"/>
    <property type="project" value="TreeGrafter"/>
</dbReference>
<evidence type="ECO:0000259" key="1">
    <source>
        <dbReference type="Pfam" id="PF20262"/>
    </source>
</evidence>
<feature type="domain" description="Protein UNC80 C-terminal" evidence="1">
    <location>
        <begin position="4"/>
        <end position="229"/>
    </location>
</feature>
<sequence>MTQMCLRIMVGDPCNDDLSTQSCIAMSTVLHGSCPPQAFCNSVLKLASFLMQALGQVAFSLEYLCSGEGIGATAERLEAVLCHILIPLFLRAAASKKDTPQFQLKDLIFCLNLMQNAVNPPLAKQSLAPVTNVSGRQSSVSVTERGHSATVSTYRIVRETVCQAIFLALKVMMIAFEKQMVMLWPRVAKIIRELLGKKVGGPALYSFVDFVVDVNLPISLIILPVLQTK</sequence>